<keyword evidence="2" id="KW-0472">Membrane</keyword>
<organism evidence="4 5">
    <name type="scientific">Nocardioides alpinus</name>
    <dbReference type="NCBI Taxonomy" id="748909"/>
    <lineage>
        <taxon>Bacteria</taxon>
        <taxon>Bacillati</taxon>
        <taxon>Actinomycetota</taxon>
        <taxon>Actinomycetes</taxon>
        <taxon>Propionibacteriales</taxon>
        <taxon>Nocardioidaceae</taxon>
        <taxon>Nocardioides</taxon>
    </lineage>
</organism>
<evidence type="ECO:0000256" key="2">
    <source>
        <dbReference type="SAM" id="Phobius"/>
    </source>
</evidence>
<evidence type="ECO:0000313" key="5">
    <source>
        <dbReference type="Proteomes" id="UP000199113"/>
    </source>
</evidence>
<evidence type="ECO:0000313" key="4">
    <source>
        <dbReference type="EMBL" id="SFB04708.1"/>
    </source>
</evidence>
<feature type="transmembrane region" description="Helical" evidence="2">
    <location>
        <begin position="27"/>
        <end position="51"/>
    </location>
</feature>
<gene>
    <name evidence="4" type="ORF">SAMN05192575_10330</name>
</gene>
<accession>A0A1I0XX22</accession>
<dbReference type="InterPro" id="IPR058593">
    <property type="entry name" value="ARB_07466-like_C"/>
</dbReference>
<dbReference type="STRING" id="748909.SAMN05192575_10330"/>
<reference evidence="4" key="1">
    <citation type="submission" date="2016-10" db="EMBL/GenBank/DDBJ databases">
        <authorList>
            <person name="de Groot N.N."/>
        </authorList>
    </citation>
    <scope>NUCLEOTIDE SEQUENCE [LARGE SCALE GENOMIC DNA]</scope>
    <source>
        <strain evidence="4">CGMCC 1.10697</strain>
    </source>
</reference>
<dbReference type="Gene3D" id="2.30.30.40">
    <property type="entry name" value="SH3 Domains"/>
    <property type="match status" value="1"/>
</dbReference>
<dbReference type="AlphaFoldDB" id="A0A1I0XX22"/>
<evidence type="ECO:0000259" key="3">
    <source>
        <dbReference type="Pfam" id="PF26571"/>
    </source>
</evidence>
<protein>
    <recommendedName>
        <fullName evidence="3">ARB-07466-like C-terminal domain-containing protein</fullName>
    </recommendedName>
</protein>
<proteinExistence type="predicted"/>
<keyword evidence="2" id="KW-1133">Transmembrane helix</keyword>
<feature type="region of interest" description="Disordered" evidence="1">
    <location>
        <begin position="1"/>
        <end position="24"/>
    </location>
</feature>
<dbReference type="Proteomes" id="UP000199113">
    <property type="component" value="Unassembled WGS sequence"/>
</dbReference>
<name>A0A1I0XX22_9ACTN</name>
<evidence type="ECO:0000256" key="1">
    <source>
        <dbReference type="SAM" id="MobiDB-lite"/>
    </source>
</evidence>
<keyword evidence="2" id="KW-0812">Transmembrane</keyword>
<sequence>MAQHRHKRETPATPGPRPSRFSRIPRSVLVSAPIAVVATMSAVTMGVLAAAPATSDNTLLASTSTTSTKTPTEAPTDTAAVAQSFANATSLARRGEATVSRSQIRTAAKAESAVREDLKIDRLARQTAKKVGNKLWTLEVLNLWDGPSEKAEKLGEIGALEQVSVTGRRQLGRAQVVIDGQSRWVSADYLAQDKPEPEPAGPSLGGACANGSTIDAGRASLYEIHDVVCANWPEITSYGTWRSDGEHGQGRAIDIMISGETGWAIAEFLRANYSALGIEYIIYSQQMWSVERSGEGWRGMSDRGSTTANHYDHVHVTVY</sequence>
<feature type="domain" description="ARB-07466-like C-terminal" evidence="3">
    <location>
        <begin position="221"/>
        <end position="311"/>
    </location>
</feature>
<dbReference type="Pfam" id="PF26571">
    <property type="entry name" value="VldE"/>
    <property type="match status" value="1"/>
</dbReference>
<dbReference type="EMBL" id="FOKC01000003">
    <property type="protein sequence ID" value="SFB04708.1"/>
    <property type="molecule type" value="Genomic_DNA"/>
</dbReference>